<name>A0A7W9IDA7_9ACTN</name>
<keyword evidence="11" id="KW-1185">Reference proteome</keyword>
<evidence type="ECO:0000259" key="8">
    <source>
        <dbReference type="Pfam" id="PF02687"/>
    </source>
</evidence>
<feature type="transmembrane region" description="Helical" evidence="7">
    <location>
        <begin position="492"/>
        <end position="512"/>
    </location>
</feature>
<comment type="subcellular location">
    <subcellularLocation>
        <location evidence="1">Cell membrane</location>
        <topology evidence="1">Multi-pass membrane protein</topology>
    </subcellularLocation>
</comment>
<feature type="domain" description="MacB-like periplasmic core" evidence="9">
    <location>
        <begin position="502"/>
        <end position="694"/>
    </location>
</feature>
<dbReference type="PANTHER" id="PTHR30489:SF0">
    <property type="entry name" value="LIPOPROTEIN-RELEASING SYSTEM TRANSMEMBRANE PROTEIN LOLE"/>
    <property type="match status" value="1"/>
</dbReference>
<dbReference type="Pfam" id="PF12704">
    <property type="entry name" value="MacB_PCD"/>
    <property type="match status" value="2"/>
</dbReference>
<dbReference type="InterPro" id="IPR025857">
    <property type="entry name" value="MacB_PCD"/>
</dbReference>
<reference evidence="10 11" key="1">
    <citation type="submission" date="2020-08" db="EMBL/GenBank/DDBJ databases">
        <title>Sequencing the genomes of 1000 actinobacteria strains.</title>
        <authorList>
            <person name="Klenk H.-P."/>
        </authorList>
    </citation>
    <scope>NUCLEOTIDE SEQUENCE [LARGE SCALE GENOMIC DNA]</scope>
    <source>
        <strain evidence="10 11">DSM 46887</strain>
    </source>
</reference>
<evidence type="ECO:0000259" key="9">
    <source>
        <dbReference type="Pfam" id="PF12704"/>
    </source>
</evidence>
<dbReference type="Proteomes" id="UP000540685">
    <property type="component" value="Unassembled WGS sequence"/>
</dbReference>
<keyword evidence="3" id="KW-1003">Cell membrane</keyword>
<sequence length="851" mass="87928">MWRLALRTLSFRKDLFTAVFTAMFLCAVILSAAGTLTETGLRKIVPPQRLAGAAVVVTGDPSYALPEAGPRDEDVEWVRLTERVRLDAVLLDVVRAVPGAAGVVGDLSFPATVLRGERPSGTGHDWSSAALTPYELDVGVPPAGPGEVVLDAALAGRSGTRPGDRVEVAVGGVTETYQVTGVAAPATGRAVTEAAMFFSAADARRLTGHPRSVDAIAVVPAPGVDAGELRQRIRAALRGHPALVLTGDDRGIAEFPQGRDGGDNLLLISGVTGGITLLVALLVVAGTLRLSVEHRMREMTLLRAMGTPPGRIRRMVLGEAVTVSALAVLPGCLLGPHLGRWLFDRLVADGVVPGVMPLQQSWIPVPVAAAACMLAAAAAAYLPARRASRAPNVMEPGGAVLRDRPPGPVRPAIVLVCLGGGAALTLSAALAPRPPAVSVVCLTVLALAVGLTLIASRITGAMTELLRRPVRALFGQTGHLAILNARARTVRMAAAITPIMLVTGIALSNVYLQTTQADVAERAYIKNLRADAVLTAETGGLAPALLGRVRSLPGVAGASEFVTGTAFLEHPHDAWQSEDGWPVQGISGEDAGHVTAFTLTSGTLTGLRGNTVALAEGHARQLGRGLGDVVRMRLGDGHAVDLRLVALFSARPGAETILMPAGLLAAHTTAGLPPQILVRAASAADVPGVTAALARSVAAVPGLRVTDGGVLTAVHTDQQRTRAWVNYLFIGTTVVFVVISVVTTQAAGAARRCREFRLQRLIGSSRGQILRMVGIEGVLVAVIGVGLGTVFFMPALLPFTIATNGSPLPSGPVWIYVIAVCAAALSALMGALSPTWLIIRPRPAAAGPADG</sequence>
<evidence type="ECO:0000313" key="10">
    <source>
        <dbReference type="EMBL" id="MBB5818109.1"/>
    </source>
</evidence>
<feature type="transmembrane region" description="Helical" evidence="7">
    <location>
        <begin position="265"/>
        <end position="288"/>
    </location>
</feature>
<feature type="transmembrane region" description="Helical" evidence="7">
    <location>
        <begin position="363"/>
        <end position="384"/>
    </location>
</feature>
<feature type="transmembrane region" description="Helical" evidence="7">
    <location>
        <begin position="724"/>
        <end position="748"/>
    </location>
</feature>
<evidence type="ECO:0000256" key="2">
    <source>
        <dbReference type="ARBA" id="ARBA00005236"/>
    </source>
</evidence>
<feature type="transmembrane region" description="Helical" evidence="7">
    <location>
        <begin position="412"/>
        <end position="431"/>
    </location>
</feature>
<organism evidence="10 11">
    <name type="scientific">Streptosporangium becharense</name>
    <dbReference type="NCBI Taxonomy" id="1816182"/>
    <lineage>
        <taxon>Bacteria</taxon>
        <taxon>Bacillati</taxon>
        <taxon>Actinomycetota</taxon>
        <taxon>Actinomycetes</taxon>
        <taxon>Streptosporangiales</taxon>
        <taxon>Streptosporangiaceae</taxon>
        <taxon>Streptosporangium</taxon>
    </lineage>
</organism>
<dbReference type="Pfam" id="PF02687">
    <property type="entry name" value="FtsX"/>
    <property type="match status" value="2"/>
</dbReference>
<evidence type="ECO:0000256" key="7">
    <source>
        <dbReference type="SAM" id="Phobius"/>
    </source>
</evidence>
<comment type="caution">
    <text evidence="10">The sequence shown here is derived from an EMBL/GenBank/DDBJ whole genome shotgun (WGS) entry which is preliminary data.</text>
</comment>
<evidence type="ECO:0000313" key="11">
    <source>
        <dbReference type="Proteomes" id="UP000540685"/>
    </source>
</evidence>
<dbReference type="PANTHER" id="PTHR30489">
    <property type="entry name" value="LIPOPROTEIN-RELEASING SYSTEM TRANSMEMBRANE PROTEIN LOLE"/>
    <property type="match status" value="1"/>
</dbReference>
<keyword evidence="6 7" id="KW-0472">Membrane</keyword>
<feature type="transmembrane region" description="Helical" evidence="7">
    <location>
        <begin position="813"/>
        <end position="832"/>
    </location>
</feature>
<dbReference type="GO" id="GO:0044874">
    <property type="term" value="P:lipoprotein localization to outer membrane"/>
    <property type="evidence" value="ECO:0007669"/>
    <property type="project" value="TreeGrafter"/>
</dbReference>
<dbReference type="EMBL" id="JACHMP010000001">
    <property type="protein sequence ID" value="MBB5818109.1"/>
    <property type="molecule type" value="Genomic_DNA"/>
</dbReference>
<dbReference type="RefSeq" id="WP_184549011.1">
    <property type="nucleotide sequence ID" value="NZ_JACHMP010000001.1"/>
</dbReference>
<dbReference type="GO" id="GO:0098797">
    <property type="term" value="C:plasma membrane protein complex"/>
    <property type="evidence" value="ECO:0007669"/>
    <property type="project" value="TreeGrafter"/>
</dbReference>
<feature type="domain" description="ABC3 transporter permease C-terminal" evidence="8">
    <location>
        <begin position="728"/>
        <end position="840"/>
    </location>
</feature>
<dbReference type="InterPro" id="IPR003838">
    <property type="entry name" value="ABC3_permease_C"/>
</dbReference>
<evidence type="ECO:0000256" key="1">
    <source>
        <dbReference type="ARBA" id="ARBA00004651"/>
    </source>
</evidence>
<feature type="transmembrane region" description="Helical" evidence="7">
    <location>
        <begin position="437"/>
        <end position="458"/>
    </location>
</feature>
<proteinExistence type="inferred from homology"/>
<feature type="transmembrane region" description="Helical" evidence="7">
    <location>
        <begin position="769"/>
        <end position="793"/>
    </location>
</feature>
<evidence type="ECO:0000256" key="4">
    <source>
        <dbReference type="ARBA" id="ARBA00022692"/>
    </source>
</evidence>
<evidence type="ECO:0000256" key="5">
    <source>
        <dbReference type="ARBA" id="ARBA00022989"/>
    </source>
</evidence>
<feature type="domain" description="MacB-like periplasmic core" evidence="9">
    <location>
        <begin position="25"/>
        <end position="235"/>
    </location>
</feature>
<accession>A0A7W9IDA7</accession>
<dbReference type="AlphaFoldDB" id="A0A7W9IDA7"/>
<comment type="similarity">
    <text evidence="2">Belongs to the ABC-4 integral membrane protein family. LolC/E subfamily.</text>
</comment>
<keyword evidence="4 7" id="KW-0812">Transmembrane</keyword>
<evidence type="ECO:0000256" key="6">
    <source>
        <dbReference type="ARBA" id="ARBA00023136"/>
    </source>
</evidence>
<evidence type="ECO:0000256" key="3">
    <source>
        <dbReference type="ARBA" id="ARBA00022475"/>
    </source>
</evidence>
<protein>
    <submittedName>
        <fullName evidence="10">Putative ABC transport system permease protein</fullName>
    </submittedName>
</protein>
<dbReference type="InterPro" id="IPR051447">
    <property type="entry name" value="Lipoprotein-release_system"/>
</dbReference>
<feature type="domain" description="ABC3 transporter permease C-terminal" evidence="8">
    <location>
        <begin position="273"/>
        <end position="390"/>
    </location>
</feature>
<gene>
    <name evidence="10" type="ORF">F4562_001171</name>
</gene>
<keyword evidence="5 7" id="KW-1133">Transmembrane helix</keyword>